<evidence type="ECO:0000313" key="2">
    <source>
        <dbReference type="EMBL" id="BDA80042.1"/>
    </source>
</evidence>
<gene>
    <name evidence="2" type="ORF">LPTSP3_g29720</name>
</gene>
<dbReference type="InterPro" id="IPR011335">
    <property type="entry name" value="Restrct_endonuc-II-like"/>
</dbReference>
<organism evidence="2 3">
    <name type="scientific">Leptospira kobayashii</name>
    <dbReference type="NCBI Taxonomy" id="1917830"/>
    <lineage>
        <taxon>Bacteria</taxon>
        <taxon>Pseudomonadati</taxon>
        <taxon>Spirochaetota</taxon>
        <taxon>Spirochaetia</taxon>
        <taxon>Leptospirales</taxon>
        <taxon>Leptospiraceae</taxon>
        <taxon>Leptospira</taxon>
    </lineage>
</organism>
<dbReference type="PANTHER" id="PTHR34107:SF4">
    <property type="entry name" value="SLL1222 PROTEIN"/>
    <property type="match status" value="1"/>
</dbReference>
<dbReference type="InterPro" id="IPR008538">
    <property type="entry name" value="Uma2"/>
</dbReference>
<accession>A0ABM7UM05</accession>
<keyword evidence="2" id="KW-0540">Nuclease</keyword>
<dbReference type="GO" id="GO:0004519">
    <property type="term" value="F:endonuclease activity"/>
    <property type="evidence" value="ECO:0007669"/>
    <property type="project" value="UniProtKB-KW"/>
</dbReference>
<evidence type="ECO:0000259" key="1">
    <source>
        <dbReference type="Pfam" id="PF05685"/>
    </source>
</evidence>
<proteinExistence type="predicted"/>
<dbReference type="Gene3D" id="3.90.1570.10">
    <property type="entry name" value="tt1808, chain A"/>
    <property type="match status" value="1"/>
</dbReference>
<dbReference type="InterPro" id="IPR012296">
    <property type="entry name" value="Nuclease_put_TT1808"/>
</dbReference>
<protein>
    <submittedName>
        <fullName evidence="2">Restriction endonuclease</fullName>
    </submittedName>
</protein>
<feature type="domain" description="Putative restriction endonuclease" evidence="1">
    <location>
        <begin position="29"/>
        <end position="174"/>
    </location>
</feature>
<dbReference type="Pfam" id="PF05685">
    <property type="entry name" value="Uma2"/>
    <property type="match status" value="1"/>
</dbReference>
<keyword evidence="2" id="KW-0255">Endonuclease</keyword>
<sequence>MNNRKLNLRKDFVTLSHGPRYVGWRATPKEFQELPHDGYGYRIVDGVLHLRFGKSFQHYKIQKRIASLIRNAVGNEFPGEILEETNLFFPAGEVFHPDIIYLKHPITSANKTCIHSTPEIIVEILSSHLDSLEKRMISYLKNGVKEYWLIEPKYKKISRFINRNGISWQIESGERLASEYLERLELDAKDLFQFHTNNGNK</sequence>
<dbReference type="PANTHER" id="PTHR34107">
    <property type="entry name" value="SLL0198 PROTEIN-RELATED"/>
    <property type="match status" value="1"/>
</dbReference>
<dbReference type="CDD" id="cd06260">
    <property type="entry name" value="DUF820-like"/>
    <property type="match status" value="1"/>
</dbReference>
<dbReference type="Proteomes" id="UP000245263">
    <property type="component" value="Chromosome 1"/>
</dbReference>
<name>A0ABM7UM05_9LEPT</name>
<reference evidence="2 3" key="1">
    <citation type="submission" date="2021-08" db="EMBL/GenBank/DDBJ databases">
        <title>Complete genome sequence of Leptospira kobayashii strain E30.</title>
        <authorList>
            <person name="Nakao R."/>
            <person name="Nakamura S."/>
            <person name="Masuzawa T."/>
            <person name="Koizumi N."/>
        </authorList>
    </citation>
    <scope>NUCLEOTIDE SEQUENCE [LARGE SCALE GENOMIC DNA]</scope>
    <source>
        <strain evidence="2 3">E30</strain>
    </source>
</reference>
<keyword evidence="3" id="KW-1185">Reference proteome</keyword>
<evidence type="ECO:0000313" key="3">
    <source>
        <dbReference type="Proteomes" id="UP000245263"/>
    </source>
</evidence>
<dbReference type="RefSeq" id="WP_167837176.1">
    <property type="nucleotide sequence ID" value="NZ_AP025028.1"/>
</dbReference>
<keyword evidence="2" id="KW-0378">Hydrolase</keyword>
<dbReference type="SUPFAM" id="SSF52980">
    <property type="entry name" value="Restriction endonuclease-like"/>
    <property type="match status" value="1"/>
</dbReference>
<dbReference type="EMBL" id="AP025028">
    <property type="protein sequence ID" value="BDA80042.1"/>
    <property type="molecule type" value="Genomic_DNA"/>
</dbReference>